<sequence length="233" mass="25678">MSAARNSSHKLQGLVALLYRYRISSSAATSAAQSRDPRQIYNRREFESSKLGYGNYMINRGSRAFSDSSSSTPSEADGKTDFVKVKGEDKKAQPTSSAVSDQKQSFSAWAKWLLGSILTLLLPFSKQKWENLRGLEGKVEIVVEEVEVVAEVVQNVATVVEKASAEVAEKLPDNNKIKAAVLVVEHLSSVTAQEAKLTEDFIHRVGDVSKDLKVMETIVEPVIHKIVEPTNKK</sequence>
<accession>A0ABD2ZBM0</accession>
<reference evidence="2 3" key="1">
    <citation type="submission" date="2024-11" db="EMBL/GenBank/DDBJ databases">
        <title>A near-complete genome assembly of Cinchona calisaya.</title>
        <authorList>
            <person name="Lian D.C."/>
            <person name="Zhao X.W."/>
            <person name="Wei L."/>
        </authorList>
    </citation>
    <scope>NUCLEOTIDE SEQUENCE [LARGE SCALE GENOMIC DNA]</scope>
    <source>
        <tissue evidence="2">Nenye</tissue>
    </source>
</reference>
<dbReference type="AlphaFoldDB" id="A0ABD2ZBM0"/>
<organism evidence="2 3">
    <name type="scientific">Cinchona calisaya</name>
    <dbReference type="NCBI Taxonomy" id="153742"/>
    <lineage>
        <taxon>Eukaryota</taxon>
        <taxon>Viridiplantae</taxon>
        <taxon>Streptophyta</taxon>
        <taxon>Embryophyta</taxon>
        <taxon>Tracheophyta</taxon>
        <taxon>Spermatophyta</taxon>
        <taxon>Magnoliopsida</taxon>
        <taxon>eudicotyledons</taxon>
        <taxon>Gunneridae</taxon>
        <taxon>Pentapetalae</taxon>
        <taxon>asterids</taxon>
        <taxon>lamiids</taxon>
        <taxon>Gentianales</taxon>
        <taxon>Rubiaceae</taxon>
        <taxon>Cinchonoideae</taxon>
        <taxon>Cinchoneae</taxon>
        <taxon>Cinchona</taxon>
    </lineage>
</organism>
<gene>
    <name evidence="2" type="ORF">ACH5RR_022409</name>
</gene>
<name>A0ABD2ZBM0_9GENT</name>
<dbReference type="Proteomes" id="UP001630127">
    <property type="component" value="Unassembled WGS sequence"/>
</dbReference>
<dbReference type="EMBL" id="JBJUIK010000010">
    <property type="protein sequence ID" value="KAL3515507.1"/>
    <property type="molecule type" value="Genomic_DNA"/>
</dbReference>
<evidence type="ECO:0000256" key="1">
    <source>
        <dbReference type="SAM" id="MobiDB-lite"/>
    </source>
</evidence>
<keyword evidence="3" id="KW-1185">Reference proteome</keyword>
<comment type="caution">
    <text evidence="2">The sequence shown here is derived from an EMBL/GenBank/DDBJ whole genome shotgun (WGS) entry which is preliminary data.</text>
</comment>
<feature type="compositionally biased region" description="Basic and acidic residues" evidence="1">
    <location>
        <begin position="76"/>
        <end position="92"/>
    </location>
</feature>
<dbReference type="PANTHER" id="PTHR33735:SF10">
    <property type="entry name" value="EXPRESSED PROTEIN"/>
    <property type="match status" value="1"/>
</dbReference>
<evidence type="ECO:0000313" key="2">
    <source>
        <dbReference type="EMBL" id="KAL3515507.1"/>
    </source>
</evidence>
<protein>
    <submittedName>
        <fullName evidence="2">Uncharacterized protein</fullName>
    </submittedName>
</protein>
<feature type="region of interest" description="Disordered" evidence="1">
    <location>
        <begin position="64"/>
        <end position="98"/>
    </location>
</feature>
<evidence type="ECO:0000313" key="3">
    <source>
        <dbReference type="Proteomes" id="UP001630127"/>
    </source>
</evidence>
<proteinExistence type="predicted"/>
<feature type="compositionally biased region" description="Low complexity" evidence="1">
    <location>
        <begin position="64"/>
        <end position="74"/>
    </location>
</feature>
<dbReference type="PANTHER" id="PTHR33735">
    <property type="entry name" value="EXPRESSED PROTEIN"/>
    <property type="match status" value="1"/>
</dbReference>